<keyword evidence="1" id="KW-0812">Transmembrane</keyword>
<dbReference type="RefSeq" id="WP_043462577.1">
    <property type="nucleotide sequence ID" value="NZ_CP134822.1"/>
</dbReference>
<accession>A0A3R7FRD4</accession>
<evidence type="ECO:0008006" key="4">
    <source>
        <dbReference type="Google" id="ProtNLM"/>
    </source>
</evidence>
<dbReference type="AlphaFoldDB" id="A0A3R7FRD4"/>
<name>A0A3R7FRD4_9ACTN</name>
<sequence>MRPDREEINAGLAQLEGYLRGRTHIADAQTEAEAFADRMPWLTTAQREEIVGGYIEDRLALTRRLLEHILQRSAELRTEYTARYESLRRRVLCTAVAAVLGALALSVWALTVAGLSR</sequence>
<dbReference type="OrthoDB" id="3855296at2"/>
<proteinExistence type="predicted"/>
<dbReference type="Proteomes" id="UP000028058">
    <property type="component" value="Unassembled WGS sequence"/>
</dbReference>
<protein>
    <recommendedName>
        <fullName evidence="4">Cytochrome C oxidase subunit I</fullName>
    </recommendedName>
</protein>
<feature type="transmembrane region" description="Helical" evidence="1">
    <location>
        <begin position="91"/>
        <end position="115"/>
    </location>
</feature>
<comment type="caution">
    <text evidence="2">The sequence shown here is derived from an EMBL/GenBank/DDBJ whole genome shotgun (WGS) entry which is preliminary data.</text>
</comment>
<keyword evidence="1" id="KW-1133">Transmembrane helix</keyword>
<evidence type="ECO:0000313" key="2">
    <source>
        <dbReference type="EMBL" id="RKM93668.1"/>
    </source>
</evidence>
<evidence type="ECO:0000256" key="1">
    <source>
        <dbReference type="SAM" id="Phobius"/>
    </source>
</evidence>
<organism evidence="2 3">
    <name type="scientific">Streptomyces xinghaiensis</name>
    <dbReference type="NCBI Taxonomy" id="1038928"/>
    <lineage>
        <taxon>Bacteria</taxon>
        <taxon>Bacillati</taxon>
        <taxon>Actinomycetota</taxon>
        <taxon>Actinomycetes</taxon>
        <taxon>Kitasatosporales</taxon>
        <taxon>Streptomycetaceae</taxon>
        <taxon>Streptomyces</taxon>
    </lineage>
</organism>
<dbReference type="EMBL" id="JNAD02000010">
    <property type="protein sequence ID" value="RKM93668.1"/>
    <property type="molecule type" value="Genomic_DNA"/>
</dbReference>
<evidence type="ECO:0000313" key="3">
    <source>
        <dbReference type="Proteomes" id="UP000028058"/>
    </source>
</evidence>
<keyword evidence="1" id="KW-0472">Membrane</keyword>
<reference evidence="2 3" key="1">
    <citation type="journal article" date="2014" name="Genome Announc.">
        <title>Draft Genome Sequence of Streptomyces fradiae ATCC 19609, a Strain Highly Sensitive to Antibiotics.</title>
        <authorList>
            <person name="Bekker O.B."/>
            <person name="Klimina K.M."/>
            <person name="Vatlin A.A."/>
            <person name="Zakharevich N.V."/>
            <person name="Kasianov A.S."/>
            <person name="Danilenko V.N."/>
        </authorList>
    </citation>
    <scope>NUCLEOTIDE SEQUENCE [LARGE SCALE GENOMIC DNA]</scope>
    <source>
        <strain evidence="2 3">ATCC 19609</strain>
    </source>
</reference>
<gene>
    <name evidence="2" type="ORF">SFRA_021095</name>
</gene>
<keyword evidence="3" id="KW-1185">Reference proteome</keyword>